<keyword evidence="1" id="KW-1133">Transmembrane helix</keyword>
<feature type="transmembrane region" description="Helical" evidence="1">
    <location>
        <begin position="36"/>
        <end position="55"/>
    </location>
</feature>
<accession>A0A1I2S0D9</accession>
<organism evidence="2 3">
    <name type="scientific">Corynebacterium spheniscorum</name>
    <dbReference type="NCBI Taxonomy" id="185761"/>
    <lineage>
        <taxon>Bacteria</taxon>
        <taxon>Bacillati</taxon>
        <taxon>Actinomycetota</taxon>
        <taxon>Actinomycetes</taxon>
        <taxon>Mycobacteriales</taxon>
        <taxon>Corynebacteriaceae</taxon>
        <taxon>Corynebacterium</taxon>
    </lineage>
</organism>
<sequence length="63" mass="6673">MADNSSIPRIHPNAIVVGVMGAFLAIWLAGRNGSVVTGEIFFAVTILAAIAVNHVKKRELLTT</sequence>
<evidence type="ECO:0000256" key="1">
    <source>
        <dbReference type="SAM" id="Phobius"/>
    </source>
</evidence>
<keyword evidence="1" id="KW-0472">Membrane</keyword>
<name>A0A1I2S0D9_9CORY</name>
<evidence type="ECO:0000313" key="3">
    <source>
        <dbReference type="Proteomes" id="UP000199065"/>
    </source>
</evidence>
<dbReference type="EMBL" id="FOPJ01000004">
    <property type="protein sequence ID" value="SFG43471.1"/>
    <property type="molecule type" value="Genomic_DNA"/>
</dbReference>
<protein>
    <submittedName>
        <fullName evidence="2">Uncharacterized protein</fullName>
    </submittedName>
</protein>
<dbReference type="Proteomes" id="UP000199065">
    <property type="component" value="Unassembled WGS sequence"/>
</dbReference>
<keyword evidence="1" id="KW-0812">Transmembrane</keyword>
<feature type="transmembrane region" description="Helical" evidence="1">
    <location>
        <begin position="12"/>
        <end position="30"/>
    </location>
</feature>
<reference evidence="2 3" key="1">
    <citation type="submission" date="2016-10" db="EMBL/GenBank/DDBJ databases">
        <authorList>
            <person name="de Groot N.N."/>
        </authorList>
    </citation>
    <scope>NUCLEOTIDE SEQUENCE [LARGE SCALE GENOMIC DNA]</scope>
    <source>
        <strain>J11</strain>
        <strain evidence="3">PG 39</strain>
    </source>
</reference>
<dbReference type="AlphaFoldDB" id="A0A1I2S0D9"/>
<evidence type="ECO:0000313" key="2">
    <source>
        <dbReference type="EMBL" id="SFG43471.1"/>
    </source>
</evidence>
<gene>
    <name evidence="2" type="ORF">SAMN05660282_00869</name>
</gene>
<keyword evidence="3" id="KW-1185">Reference proteome</keyword>
<proteinExistence type="predicted"/>
<dbReference type="RefSeq" id="WP_092284811.1">
    <property type="nucleotide sequence ID" value="NZ_FOPJ01000004.1"/>
</dbReference>